<accession>A0ABT9U9N0</accession>
<evidence type="ECO:0000313" key="1">
    <source>
        <dbReference type="EMBL" id="MDQ0116359.1"/>
    </source>
</evidence>
<dbReference type="SUPFAM" id="SSF50814">
    <property type="entry name" value="Lipocalins"/>
    <property type="match status" value="1"/>
</dbReference>
<reference evidence="1 2" key="1">
    <citation type="submission" date="2023-07" db="EMBL/GenBank/DDBJ databases">
        <title>Sorghum-associated microbial communities from plants grown in Nebraska, USA.</title>
        <authorList>
            <person name="Schachtman D."/>
        </authorList>
    </citation>
    <scope>NUCLEOTIDE SEQUENCE [LARGE SCALE GENOMIC DNA]</scope>
    <source>
        <strain evidence="1 2">CC482</strain>
    </source>
</reference>
<dbReference type="Proteomes" id="UP001229346">
    <property type="component" value="Unassembled WGS sequence"/>
</dbReference>
<dbReference type="InterPro" id="IPR012674">
    <property type="entry name" value="Calycin"/>
</dbReference>
<comment type="caution">
    <text evidence="1">The sequence shown here is derived from an EMBL/GenBank/DDBJ whole genome shotgun (WGS) entry which is preliminary data.</text>
</comment>
<sequence>MGDGRKVRITLTSAQDGSTFDHSYSGEWFRKERSIYIRYTEAADSDDKGAGEVRTLIRYRPEELSIVRRGAVESEQLFTAGQRRIGRYRSAAIAFELETDTSKLGLIGAGGSASVDEHGLPSQLPFTLEWAYEMRVNEQSSGRFDIRLYIQEDTHQ</sequence>
<dbReference type="InterPro" id="IPR015231">
    <property type="entry name" value="DUF1934"/>
</dbReference>
<protein>
    <submittedName>
        <fullName evidence="1">Uncharacterized beta-barrel protein YwiB (DUF1934 family)</fullName>
    </submittedName>
</protein>
<keyword evidence="2" id="KW-1185">Reference proteome</keyword>
<gene>
    <name evidence="1" type="ORF">J2T15_005835</name>
</gene>
<dbReference type="EMBL" id="JAUSSU010000018">
    <property type="protein sequence ID" value="MDQ0116359.1"/>
    <property type="molecule type" value="Genomic_DNA"/>
</dbReference>
<evidence type="ECO:0000313" key="2">
    <source>
        <dbReference type="Proteomes" id="UP001229346"/>
    </source>
</evidence>
<dbReference type="Pfam" id="PF09148">
    <property type="entry name" value="DUF1934"/>
    <property type="match status" value="1"/>
</dbReference>
<name>A0ABT9U9N0_PAEHA</name>
<organism evidence="1 2">
    <name type="scientific">Paenibacillus harenae</name>
    <dbReference type="NCBI Taxonomy" id="306543"/>
    <lineage>
        <taxon>Bacteria</taxon>
        <taxon>Bacillati</taxon>
        <taxon>Bacillota</taxon>
        <taxon>Bacilli</taxon>
        <taxon>Bacillales</taxon>
        <taxon>Paenibacillaceae</taxon>
        <taxon>Paenibacillus</taxon>
    </lineage>
</organism>
<dbReference type="RefSeq" id="WP_307208412.1">
    <property type="nucleotide sequence ID" value="NZ_JAUSSU010000018.1"/>
</dbReference>
<dbReference type="Gene3D" id="2.40.128.20">
    <property type="match status" value="1"/>
</dbReference>
<proteinExistence type="predicted"/>